<reference evidence="2 3" key="1">
    <citation type="submission" date="2020-10" db="EMBL/GenBank/DDBJ databases">
        <title>Ramlibacter sp. HM2 16S ribosomal RNA gene Genome sequencing and assembly.</title>
        <authorList>
            <person name="Kang M."/>
        </authorList>
    </citation>
    <scope>NUCLEOTIDE SEQUENCE [LARGE SCALE GENOMIC DNA]</scope>
    <source>
        <strain evidence="2 3">HM2</strain>
    </source>
</reference>
<accession>A0ABR9RZZ2</accession>
<sequence>MSDFTLSAPATETGDHARPATVQPQATCEECVGSGGWFRYEPSLDPAPGLLYLSCLQCRGSGRTAQPRA</sequence>
<name>A0ABR9RZZ2_9BURK</name>
<keyword evidence="3" id="KW-1185">Reference proteome</keyword>
<proteinExistence type="predicted"/>
<evidence type="ECO:0000313" key="2">
    <source>
        <dbReference type="EMBL" id="MBE7366820.1"/>
    </source>
</evidence>
<protein>
    <submittedName>
        <fullName evidence="2">Uncharacterized protein</fullName>
    </submittedName>
</protein>
<organism evidence="2 3">
    <name type="scientific">Ramlibacter pallidus</name>
    <dbReference type="NCBI Taxonomy" id="2780087"/>
    <lineage>
        <taxon>Bacteria</taxon>
        <taxon>Pseudomonadati</taxon>
        <taxon>Pseudomonadota</taxon>
        <taxon>Betaproteobacteria</taxon>
        <taxon>Burkholderiales</taxon>
        <taxon>Comamonadaceae</taxon>
        <taxon>Ramlibacter</taxon>
    </lineage>
</organism>
<evidence type="ECO:0000256" key="1">
    <source>
        <dbReference type="SAM" id="MobiDB-lite"/>
    </source>
</evidence>
<dbReference type="EMBL" id="JADDIV010000001">
    <property type="protein sequence ID" value="MBE7366820.1"/>
    <property type="molecule type" value="Genomic_DNA"/>
</dbReference>
<comment type="caution">
    <text evidence="2">The sequence shown here is derived from an EMBL/GenBank/DDBJ whole genome shotgun (WGS) entry which is preliminary data.</text>
</comment>
<feature type="region of interest" description="Disordered" evidence="1">
    <location>
        <begin position="1"/>
        <end position="23"/>
    </location>
</feature>
<evidence type="ECO:0000313" key="3">
    <source>
        <dbReference type="Proteomes" id="UP000806285"/>
    </source>
</evidence>
<dbReference type="Proteomes" id="UP000806285">
    <property type="component" value="Unassembled WGS sequence"/>
</dbReference>
<feature type="compositionally biased region" description="Polar residues" evidence="1">
    <location>
        <begin position="1"/>
        <end position="10"/>
    </location>
</feature>
<gene>
    <name evidence="2" type="ORF">IM787_04510</name>
</gene>
<dbReference type="RefSeq" id="WP_193675412.1">
    <property type="nucleotide sequence ID" value="NZ_JADDIV010000001.1"/>
</dbReference>